<evidence type="ECO:0000256" key="1">
    <source>
        <dbReference type="SAM" id="MobiDB-lite"/>
    </source>
</evidence>
<name>A0A9D4TXB6_CHLVU</name>
<proteinExistence type="predicted"/>
<organism evidence="2 3">
    <name type="scientific">Chlorella vulgaris</name>
    <name type="common">Green alga</name>
    <dbReference type="NCBI Taxonomy" id="3077"/>
    <lineage>
        <taxon>Eukaryota</taxon>
        <taxon>Viridiplantae</taxon>
        <taxon>Chlorophyta</taxon>
        <taxon>core chlorophytes</taxon>
        <taxon>Trebouxiophyceae</taxon>
        <taxon>Chlorellales</taxon>
        <taxon>Chlorellaceae</taxon>
        <taxon>Chlorella clade</taxon>
        <taxon>Chlorella</taxon>
    </lineage>
</organism>
<gene>
    <name evidence="2" type="ORF">D9Q98_006161</name>
</gene>
<protein>
    <submittedName>
        <fullName evidence="2">Uncharacterized protein</fullName>
    </submittedName>
</protein>
<dbReference type="Proteomes" id="UP001055712">
    <property type="component" value="Unassembled WGS sequence"/>
</dbReference>
<feature type="region of interest" description="Disordered" evidence="1">
    <location>
        <begin position="225"/>
        <end position="257"/>
    </location>
</feature>
<keyword evidence="3" id="KW-1185">Reference proteome</keyword>
<accession>A0A9D4TXB6</accession>
<sequence>MHSCNARCAALGVEAAPLQLRLFSTMVDAVLSYGSEVWGMQLAAASAAGKTSSTAGSKAERLHLAHLRRLLGVRQGTPTAVVLAEAGERPLWQRWVLRAVKLWNLAVTAEQSSLLWQAMTASVALAVAPGHRIPARQPWVQQLAAALAAMGVQLDLHQPLPVCQAAVQSACSAWQLKQLQDAATREGASKLQHYTQGVWGGTLDAASLGTRAAYLTVVRERSRRAPLAQQSSRAAAQPHPAPAFGATTACPYSHHSS</sequence>
<reference evidence="2" key="1">
    <citation type="journal article" date="2019" name="Plant J.">
        <title>Chlorella vulgaris genome assembly and annotation reveals the molecular basis for metabolic acclimation to high light conditions.</title>
        <authorList>
            <person name="Cecchin M."/>
            <person name="Marcolungo L."/>
            <person name="Rossato M."/>
            <person name="Girolomoni L."/>
            <person name="Cosentino E."/>
            <person name="Cuine S."/>
            <person name="Li-Beisson Y."/>
            <person name="Delledonne M."/>
            <person name="Ballottari M."/>
        </authorList>
    </citation>
    <scope>NUCLEOTIDE SEQUENCE</scope>
    <source>
        <strain evidence="2">211/11P</strain>
    </source>
</reference>
<evidence type="ECO:0000313" key="2">
    <source>
        <dbReference type="EMBL" id="KAI3436746.1"/>
    </source>
</evidence>
<dbReference type="AlphaFoldDB" id="A0A9D4TXB6"/>
<dbReference type="EMBL" id="SIDB01000002">
    <property type="protein sequence ID" value="KAI3436746.1"/>
    <property type="molecule type" value="Genomic_DNA"/>
</dbReference>
<reference evidence="2" key="2">
    <citation type="submission" date="2020-11" db="EMBL/GenBank/DDBJ databases">
        <authorList>
            <person name="Cecchin M."/>
            <person name="Marcolungo L."/>
            <person name="Rossato M."/>
            <person name="Girolomoni L."/>
            <person name="Cosentino E."/>
            <person name="Cuine S."/>
            <person name="Li-Beisson Y."/>
            <person name="Delledonne M."/>
            <person name="Ballottari M."/>
        </authorList>
    </citation>
    <scope>NUCLEOTIDE SEQUENCE</scope>
    <source>
        <strain evidence="2">211/11P</strain>
        <tissue evidence="2">Whole cell</tissue>
    </source>
</reference>
<evidence type="ECO:0000313" key="3">
    <source>
        <dbReference type="Proteomes" id="UP001055712"/>
    </source>
</evidence>
<comment type="caution">
    <text evidence="2">The sequence shown here is derived from an EMBL/GenBank/DDBJ whole genome shotgun (WGS) entry which is preliminary data.</text>
</comment>